<name>A0AAN7L4P6_TRANT</name>
<sequence>MINWIELGEIWADAETKPPPLLNVPKERFKNQADCHRYETERHNLARGKSHHREKQNCRRKAHQNRPCSAEWYLVWPLSCWVLEPQLQKCCKLHYHPEAVEEVLRRHDLLEAHPREEHHSRG</sequence>
<dbReference type="EMBL" id="JAXQNO010000019">
    <property type="protein sequence ID" value="KAK4774412.1"/>
    <property type="molecule type" value="Genomic_DNA"/>
</dbReference>
<dbReference type="Proteomes" id="UP001346149">
    <property type="component" value="Unassembled WGS sequence"/>
</dbReference>
<gene>
    <name evidence="2" type="ORF">SAY86_009347</name>
</gene>
<keyword evidence="3" id="KW-1185">Reference proteome</keyword>
<dbReference type="AlphaFoldDB" id="A0AAN7L4P6"/>
<proteinExistence type="predicted"/>
<evidence type="ECO:0000313" key="3">
    <source>
        <dbReference type="Proteomes" id="UP001346149"/>
    </source>
</evidence>
<organism evidence="2 3">
    <name type="scientific">Trapa natans</name>
    <name type="common">Water chestnut</name>
    <dbReference type="NCBI Taxonomy" id="22666"/>
    <lineage>
        <taxon>Eukaryota</taxon>
        <taxon>Viridiplantae</taxon>
        <taxon>Streptophyta</taxon>
        <taxon>Embryophyta</taxon>
        <taxon>Tracheophyta</taxon>
        <taxon>Spermatophyta</taxon>
        <taxon>Magnoliopsida</taxon>
        <taxon>eudicotyledons</taxon>
        <taxon>Gunneridae</taxon>
        <taxon>Pentapetalae</taxon>
        <taxon>rosids</taxon>
        <taxon>malvids</taxon>
        <taxon>Myrtales</taxon>
        <taxon>Lythraceae</taxon>
        <taxon>Trapa</taxon>
    </lineage>
</organism>
<feature type="region of interest" description="Disordered" evidence="1">
    <location>
        <begin position="42"/>
        <end position="64"/>
    </location>
</feature>
<protein>
    <submittedName>
        <fullName evidence="2">Uncharacterized protein</fullName>
    </submittedName>
</protein>
<feature type="compositionally biased region" description="Basic residues" evidence="1">
    <location>
        <begin position="45"/>
        <end position="64"/>
    </location>
</feature>
<reference evidence="2 3" key="1">
    <citation type="journal article" date="2023" name="Hortic Res">
        <title>Pangenome of water caltrop reveals structural variations and asymmetric subgenome divergence after allopolyploidization.</title>
        <authorList>
            <person name="Zhang X."/>
            <person name="Chen Y."/>
            <person name="Wang L."/>
            <person name="Yuan Y."/>
            <person name="Fang M."/>
            <person name="Shi L."/>
            <person name="Lu R."/>
            <person name="Comes H.P."/>
            <person name="Ma Y."/>
            <person name="Chen Y."/>
            <person name="Huang G."/>
            <person name="Zhou Y."/>
            <person name="Zheng Z."/>
            <person name="Qiu Y."/>
        </authorList>
    </citation>
    <scope>NUCLEOTIDE SEQUENCE [LARGE SCALE GENOMIC DNA]</scope>
    <source>
        <strain evidence="2">F231</strain>
    </source>
</reference>
<accession>A0AAN7L4P6</accession>
<comment type="caution">
    <text evidence="2">The sequence shown here is derived from an EMBL/GenBank/DDBJ whole genome shotgun (WGS) entry which is preliminary data.</text>
</comment>
<evidence type="ECO:0000256" key="1">
    <source>
        <dbReference type="SAM" id="MobiDB-lite"/>
    </source>
</evidence>
<evidence type="ECO:0000313" key="2">
    <source>
        <dbReference type="EMBL" id="KAK4774412.1"/>
    </source>
</evidence>